<organism evidence="13">
    <name type="scientific">marine metagenome</name>
    <dbReference type="NCBI Taxonomy" id="408172"/>
    <lineage>
        <taxon>unclassified sequences</taxon>
        <taxon>metagenomes</taxon>
        <taxon>ecological metagenomes</taxon>
    </lineage>
</organism>
<keyword evidence="8" id="KW-0238">DNA-binding</keyword>
<evidence type="ECO:0000256" key="7">
    <source>
        <dbReference type="ARBA" id="ARBA00022908"/>
    </source>
</evidence>
<dbReference type="SUPFAM" id="SSF56349">
    <property type="entry name" value="DNA breaking-rejoining enzymes"/>
    <property type="match status" value="1"/>
</dbReference>
<keyword evidence="5" id="KW-0132">Cell division</keyword>
<evidence type="ECO:0000256" key="9">
    <source>
        <dbReference type="ARBA" id="ARBA00023172"/>
    </source>
</evidence>
<feature type="non-terminal residue" evidence="13">
    <location>
        <position position="1"/>
    </location>
</feature>
<keyword evidence="6" id="KW-0159">Chromosome partition</keyword>
<dbReference type="InterPro" id="IPR013762">
    <property type="entry name" value="Integrase-like_cat_sf"/>
</dbReference>
<dbReference type="InterPro" id="IPR011932">
    <property type="entry name" value="Recomb_XerD"/>
</dbReference>
<dbReference type="PROSITE" id="PS51900">
    <property type="entry name" value="CB"/>
    <property type="match status" value="1"/>
</dbReference>
<dbReference type="CDD" id="cd00798">
    <property type="entry name" value="INT_XerDC_C"/>
    <property type="match status" value="1"/>
</dbReference>
<keyword evidence="9" id="KW-0233">DNA recombination</keyword>
<dbReference type="InterPro" id="IPR010998">
    <property type="entry name" value="Integrase_recombinase_N"/>
</dbReference>
<dbReference type="InterPro" id="IPR011010">
    <property type="entry name" value="DNA_brk_join_enz"/>
</dbReference>
<evidence type="ECO:0000256" key="6">
    <source>
        <dbReference type="ARBA" id="ARBA00022829"/>
    </source>
</evidence>
<evidence type="ECO:0000256" key="3">
    <source>
        <dbReference type="ARBA" id="ARBA00015810"/>
    </source>
</evidence>
<dbReference type="Pfam" id="PF02899">
    <property type="entry name" value="Phage_int_SAM_1"/>
    <property type="match status" value="1"/>
</dbReference>
<dbReference type="GO" id="GO:0003677">
    <property type="term" value="F:DNA binding"/>
    <property type="evidence" value="ECO:0007669"/>
    <property type="project" value="UniProtKB-KW"/>
</dbReference>
<dbReference type="PANTHER" id="PTHR30349">
    <property type="entry name" value="PHAGE INTEGRASE-RELATED"/>
    <property type="match status" value="1"/>
</dbReference>
<evidence type="ECO:0000256" key="1">
    <source>
        <dbReference type="ARBA" id="ARBA00004496"/>
    </source>
</evidence>
<dbReference type="InterPro" id="IPR023009">
    <property type="entry name" value="Tyrosine_recombinase_XerC/XerD"/>
</dbReference>
<feature type="domain" description="Tyr recombinase" evidence="11">
    <location>
        <begin position="112"/>
        <end position="303"/>
    </location>
</feature>
<dbReference type="NCBIfam" id="TIGR02225">
    <property type="entry name" value="recomb_XerD"/>
    <property type="match status" value="1"/>
</dbReference>
<dbReference type="PANTHER" id="PTHR30349:SF81">
    <property type="entry name" value="TYROSINE RECOMBINASE XERC"/>
    <property type="match status" value="1"/>
</dbReference>
<accession>A0A381YTI6</accession>
<keyword evidence="10" id="KW-0131">Cell cycle</keyword>
<keyword evidence="7" id="KW-0229">DNA integration</keyword>
<dbReference type="PROSITE" id="PS51898">
    <property type="entry name" value="TYR_RECOMBINASE"/>
    <property type="match status" value="1"/>
</dbReference>
<evidence type="ECO:0000256" key="2">
    <source>
        <dbReference type="ARBA" id="ARBA00010450"/>
    </source>
</evidence>
<name>A0A381YTI6_9ZZZZ</name>
<evidence type="ECO:0000259" key="12">
    <source>
        <dbReference type="PROSITE" id="PS51900"/>
    </source>
</evidence>
<dbReference type="GO" id="GO:0006310">
    <property type="term" value="P:DNA recombination"/>
    <property type="evidence" value="ECO:0007669"/>
    <property type="project" value="UniProtKB-KW"/>
</dbReference>
<comment type="subcellular location">
    <subcellularLocation>
        <location evidence="1">Cytoplasm</location>
    </subcellularLocation>
</comment>
<dbReference type="Gene3D" id="1.10.443.10">
    <property type="entry name" value="Intergrase catalytic core"/>
    <property type="match status" value="1"/>
</dbReference>
<evidence type="ECO:0000259" key="11">
    <source>
        <dbReference type="PROSITE" id="PS51898"/>
    </source>
</evidence>
<dbReference type="InterPro" id="IPR002104">
    <property type="entry name" value="Integrase_catalytic"/>
</dbReference>
<evidence type="ECO:0000256" key="5">
    <source>
        <dbReference type="ARBA" id="ARBA00022618"/>
    </source>
</evidence>
<proteinExistence type="inferred from homology"/>
<dbReference type="Pfam" id="PF00589">
    <property type="entry name" value="Phage_integrase"/>
    <property type="match status" value="1"/>
</dbReference>
<feature type="domain" description="Core-binding (CB)" evidence="12">
    <location>
        <begin position="5"/>
        <end position="91"/>
    </location>
</feature>
<reference evidence="13" key="1">
    <citation type="submission" date="2018-05" db="EMBL/GenBank/DDBJ databases">
        <authorList>
            <person name="Lanie J.A."/>
            <person name="Ng W.-L."/>
            <person name="Kazmierczak K.M."/>
            <person name="Andrzejewski T.M."/>
            <person name="Davidsen T.M."/>
            <person name="Wayne K.J."/>
            <person name="Tettelin H."/>
            <person name="Glass J.I."/>
            <person name="Rusch D."/>
            <person name="Podicherti R."/>
            <person name="Tsui H.-C.T."/>
            <person name="Winkler M.E."/>
        </authorList>
    </citation>
    <scope>NUCLEOTIDE SEQUENCE</scope>
</reference>
<keyword evidence="4" id="KW-0963">Cytoplasm</keyword>
<evidence type="ECO:0000256" key="10">
    <source>
        <dbReference type="ARBA" id="ARBA00023306"/>
    </source>
</evidence>
<dbReference type="GO" id="GO:0051301">
    <property type="term" value="P:cell division"/>
    <property type="evidence" value="ECO:0007669"/>
    <property type="project" value="UniProtKB-KW"/>
</dbReference>
<evidence type="ECO:0000256" key="4">
    <source>
        <dbReference type="ARBA" id="ARBA00022490"/>
    </source>
</evidence>
<dbReference type="AlphaFoldDB" id="A0A381YTI6"/>
<dbReference type="NCBIfam" id="NF001399">
    <property type="entry name" value="PRK00283.1"/>
    <property type="match status" value="1"/>
</dbReference>
<dbReference type="InterPro" id="IPR050090">
    <property type="entry name" value="Tyrosine_recombinase_XerCD"/>
</dbReference>
<comment type="similarity">
    <text evidence="2">Belongs to the 'phage' integrase family. XerD subfamily.</text>
</comment>
<dbReference type="HAMAP" id="MF_01808">
    <property type="entry name" value="Recomb_XerC_XerD"/>
    <property type="match status" value="1"/>
</dbReference>
<dbReference type="InterPro" id="IPR004107">
    <property type="entry name" value="Integrase_SAM-like_N"/>
</dbReference>
<dbReference type="InterPro" id="IPR044068">
    <property type="entry name" value="CB"/>
</dbReference>
<evidence type="ECO:0000256" key="8">
    <source>
        <dbReference type="ARBA" id="ARBA00023125"/>
    </source>
</evidence>
<dbReference type="GO" id="GO:0007059">
    <property type="term" value="P:chromosome segregation"/>
    <property type="evidence" value="ECO:0007669"/>
    <property type="project" value="UniProtKB-KW"/>
</dbReference>
<dbReference type="GO" id="GO:0009009">
    <property type="term" value="F:site-specific recombinase activity"/>
    <property type="evidence" value="ECO:0007669"/>
    <property type="project" value="InterPro"/>
</dbReference>
<protein>
    <recommendedName>
        <fullName evidence="3">Tyrosine recombinase XerD</fullName>
    </recommendedName>
</protein>
<gene>
    <name evidence="13" type="ORF">METZ01_LOCUS133200</name>
</gene>
<dbReference type="Gene3D" id="1.10.150.130">
    <property type="match status" value="1"/>
</dbReference>
<dbReference type="EMBL" id="UINC01019026">
    <property type="protein sequence ID" value="SVA80346.1"/>
    <property type="molecule type" value="Genomic_DNA"/>
</dbReference>
<dbReference type="GO" id="GO:0005737">
    <property type="term" value="C:cytoplasm"/>
    <property type="evidence" value="ECO:0007669"/>
    <property type="project" value="UniProtKB-SubCell"/>
</dbReference>
<evidence type="ECO:0000313" key="13">
    <source>
        <dbReference type="EMBL" id="SVA80346.1"/>
    </source>
</evidence>
<sequence length="319" mass="36764">VRLSRARDRQIEDYLAYLRQERHLSDNTVSSYGYDLNRLAKFAKRERLPVDRLERRQIEAYVRDLKERERLTPRSVARMIAGLKGFYRFLVEEGQIQRNPSEGIESGKLPRTLPKYLSLKDVDKLLEQPTVDTAKGCRDRALLELLYATGMRVSELVSLRLENVNLQVGHVQCMGKGGKQRVVPIGRQAVTWVTRYREKARGEMLGNRRSSWLFVNAGGRGIKKKDDLHLSRMGFWKILRGYGLAAGLGHGLSPHVLRHSFATHLLERGADLRSLQEMLGHAKLSTTQIYTYIHGARLKKTYDKYHPRRKMTALGTKKR</sequence>